<dbReference type="GO" id="GO:0016811">
    <property type="term" value="F:hydrolase activity, acting on carbon-nitrogen (but not peptide) bonds, in linear amides"/>
    <property type="evidence" value="ECO:0007669"/>
    <property type="project" value="TreeGrafter"/>
</dbReference>
<dbReference type="Pfam" id="PF02633">
    <property type="entry name" value="Creatininase"/>
    <property type="match status" value="1"/>
</dbReference>
<organism evidence="6 7">
    <name type="scientific">Asticcacaulis benevestitus DSM 16100 = ATCC BAA-896</name>
    <dbReference type="NCBI Taxonomy" id="1121022"/>
    <lineage>
        <taxon>Bacteria</taxon>
        <taxon>Pseudomonadati</taxon>
        <taxon>Pseudomonadota</taxon>
        <taxon>Alphaproteobacteria</taxon>
        <taxon>Caulobacterales</taxon>
        <taxon>Caulobacteraceae</taxon>
        <taxon>Asticcacaulis</taxon>
    </lineage>
</organism>
<keyword evidence="3" id="KW-0378">Hydrolase</keyword>
<dbReference type="Gene3D" id="3.40.50.10310">
    <property type="entry name" value="Creatininase"/>
    <property type="match status" value="1"/>
</dbReference>
<keyword evidence="4" id="KW-0862">Zinc</keyword>
<dbReference type="PANTHER" id="PTHR35005">
    <property type="entry name" value="3-DEHYDRO-SCYLLO-INOSOSE HYDROLASE"/>
    <property type="match status" value="1"/>
</dbReference>
<dbReference type="OrthoDB" id="9801445at2"/>
<dbReference type="Proteomes" id="UP000017837">
    <property type="component" value="Unassembled WGS sequence"/>
</dbReference>
<evidence type="ECO:0000256" key="2">
    <source>
        <dbReference type="ARBA" id="ARBA00022723"/>
    </source>
</evidence>
<evidence type="ECO:0000256" key="3">
    <source>
        <dbReference type="ARBA" id="ARBA00022801"/>
    </source>
</evidence>
<dbReference type="InterPro" id="IPR024087">
    <property type="entry name" value="Creatininase-like_sf"/>
</dbReference>
<comment type="cofactor">
    <cofactor evidence="1">
        <name>Zn(2+)</name>
        <dbReference type="ChEBI" id="CHEBI:29105"/>
    </cofactor>
</comment>
<gene>
    <name evidence="6" type="ORF">ABENE_20970</name>
</gene>
<comment type="caution">
    <text evidence="6">The sequence shown here is derived from an EMBL/GenBank/DDBJ whole genome shotgun (WGS) entry which is preliminary data.</text>
</comment>
<keyword evidence="7" id="KW-1185">Reference proteome</keyword>
<sequence>MTKRRHALQDLTWVEFAERLKGDKPVILLPLGSQEEQGPHAPMGDYVVAEKIALAAAERAKAICAPVLPFGYAEFFRGIAGGIQLRADTFSRVLEDMITSFLDHDIVHIVICNGHSTNAPLIADVTHKVRRQHGIIVPSLNLWRLMPDSVWSEIHDANAPKVRGHGADPLTSVAMHLTPDLMRPDLWQGAERKTAFGLPITNQFSGLQFQGASIDVPLDVMQVASDGIGSGDATLSTAAAGAAMTEWLTAYVADFLIHFKTCDPRQPNG</sequence>
<dbReference type="PATRIC" id="fig|1121022.4.peg.4298"/>
<evidence type="ECO:0000313" key="6">
    <source>
        <dbReference type="EMBL" id="ESQ82490.1"/>
    </source>
</evidence>
<dbReference type="GO" id="GO:0046872">
    <property type="term" value="F:metal ion binding"/>
    <property type="evidence" value="ECO:0007669"/>
    <property type="project" value="UniProtKB-KW"/>
</dbReference>
<dbReference type="SUPFAM" id="SSF102215">
    <property type="entry name" value="Creatininase"/>
    <property type="match status" value="1"/>
</dbReference>
<dbReference type="GO" id="GO:0009231">
    <property type="term" value="P:riboflavin biosynthetic process"/>
    <property type="evidence" value="ECO:0007669"/>
    <property type="project" value="TreeGrafter"/>
</dbReference>
<protein>
    <recommendedName>
        <fullName evidence="8">Creatininase</fullName>
    </recommendedName>
</protein>
<evidence type="ECO:0008006" key="8">
    <source>
        <dbReference type="Google" id="ProtNLM"/>
    </source>
</evidence>
<dbReference type="PANTHER" id="PTHR35005:SF1">
    <property type="entry name" value="2-AMINO-5-FORMYLAMINO-6-RIBOSYLAMINOPYRIMIDIN-4(3H)-ONE 5'-MONOPHOSPHATE DEFORMYLASE"/>
    <property type="match status" value="1"/>
</dbReference>
<evidence type="ECO:0000256" key="4">
    <source>
        <dbReference type="ARBA" id="ARBA00022833"/>
    </source>
</evidence>
<dbReference type="RefSeq" id="WP_018083938.1">
    <property type="nucleotide sequence ID" value="NZ_AQWM01000052.1"/>
</dbReference>
<name>V4PB42_9CAUL</name>
<dbReference type="eggNOG" id="COG1402">
    <property type="taxonomic scope" value="Bacteria"/>
</dbReference>
<accession>V4PB42</accession>
<evidence type="ECO:0000256" key="1">
    <source>
        <dbReference type="ARBA" id="ARBA00001947"/>
    </source>
</evidence>
<proteinExistence type="inferred from homology"/>
<reference evidence="6 7" key="1">
    <citation type="journal article" date="2014" name="Nature">
        <title>Sequential evolution of bacterial morphology by co-option of a developmental regulator.</title>
        <authorList>
            <person name="Jiang C."/>
            <person name="Brown P.J."/>
            <person name="Ducret A."/>
            <person name="Brun Y.V."/>
        </authorList>
    </citation>
    <scope>NUCLEOTIDE SEQUENCE [LARGE SCALE GENOMIC DNA]</scope>
    <source>
        <strain evidence="6 7">DSM 16100</strain>
    </source>
</reference>
<comment type="similarity">
    <text evidence="5">Belongs to the creatininase superfamily.</text>
</comment>
<keyword evidence="2" id="KW-0479">Metal-binding</keyword>
<evidence type="ECO:0000313" key="7">
    <source>
        <dbReference type="Proteomes" id="UP000017837"/>
    </source>
</evidence>
<dbReference type="AlphaFoldDB" id="V4PB42"/>
<dbReference type="STRING" id="1121022.GCA_000376105_04256"/>
<dbReference type="InterPro" id="IPR003785">
    <property type="entry name" value="Creatininase/forma_Hydrolase"/>
</dbReference>
<evidence type="ECO:0000256" key="5">
    <source>
        <dbReference type="ARBA" id="ARBA00024029"/>
    </source>
</evidence>
<dbReference type="EMBL" id="AWGB01000076">
    <property type="protein sequence ID" value="ESQ82490.1"/>
    <property type="molecule type" value="Genomic_DNA"/>
</dbReference>